<evidence type="ECO:0000313" key="8">
    <source>
        <dbReference type="Proteomes" id="UP001156701"/>
    </source>
</evidence>
<dbReference type="InterPro" id="IPR000209">
    <property type="entry name" value="Peptidase_S8/S53_dom"/>
</dbReference>
<protein>
    <submittedName>
        <fullName evidence="6">S8 family serine peptidase</fullName>
    </submittedName>
</protein>
<dbReference type="Pfam" id="PF00082">
    <property type="entry name" value="Peptidase_S8"/>
    <property type="match status" value="1"/>
</dbReference>
<proteinExistence type="inferred from homology"/>
<dbReference type="EMBL" id="JARRYG010000015">
    <property type="protein sequence ID" value="MDG4697436.1"/>
    <property type="molecule type" value="Genomic_DNA"/>
</dbReference>
<dbReference type="AlphaFoldDB" id="A0AA42FJ12"/>
<dbReference type="InterPro" id="IPR015500">
    <property type="entry name" value="Peptidase_S8_subtilisin-rel"/>
</dbReference>
<dbReference type="PANTHER" id="PTHR42884">
    <property type="entry name" value="PROPROTEIN CONVERTASE SUBTILISIN/KEXIN-RELATED"/>
    <property type="match status" value="1"/>
</dbReference>
<dbReference type="InterPro" id="IPR023828">
    <property type="entry name" value="Peptidase_S8_Ser-AS"/>
</dbReference>
<reference evidence="7" key="3">
    <citation type="journal article" date="2024" name="Int. J. Antimicrob. Agents">
        <title>Identification of a novel Providencia species showing multi-drug-resistant in three patients with hospital-acquired infection.</title>
        <authorList>
            <person name="Yang W."/>
            <person name="Chen J."/>
            <person name="Yang F."/>
            <person name="Ji P."/>
            <person name="Shen S."/>
            <person name="Yin D."/>
            <person name="Hu F."/>
        </authorList>
    </citation>
    <scope>NUCLEOTIDE SEQUENCE</scope>
    <source>
        <strain evidence="7">CRE-138-0111</strain>
    </source>
</reference>
<evidence type="ECO:0000256" key="3">
    <source>
        <dbReference type="ARBA" id="ARBA00022825"/>
    </source>
</evidence>
<keyword evidence="1 4" id="KW-0645">Protease</keyword>
<feature type="active site" description="Charge relay system" evidence="4">
    <location>
        <position position="451"/>
    </location>
</feature>
<evidence type="ECO:0000313" key="7">
    <source>
        <dbReference type="EMBL" id="MDO7856638.1"/>
    </source>
</evidence>
<evidence type="ECO:0000259" key="5">
    <source>
        <dbReference type="Pfam" id="PF00082"/>
    </source>
</evidence>
<accession>A0AA42FJ12</accession>
<dbReference type="Proteomes" id="UP001176478">
    <property type="component" value="Unassembled WGS sequence"/>
</dbReference>
<dbReference type="Proteomes" id="UP001156701">
    <property type="component" value="Unassembled WGS sequence"/>
</dbReference>
<evidence type="ECO:0000313" key="6">
    <source>
        <dbReference type="EMBL" id="MDG4697436.1"/>
    </source>
</evidence>
<dbReference type="SUPFAM" id="SSF52743">
    <property type="entry name" value="Subtilisin-like"/>
    <property type="match status" value="1"/>
</dbReference>
<dbReference type="InterPro" id="IPR036852">
    <property type="entry name" value="Peptidase_S8/S53_dom_sf"/>
</dbReference>
<dbReference type="GO" id="GO:0016020">
    <property type="term" value="C:membrane"/>
    <property type="evidence" value="ECO:0007669"/>
    <property type="project" value="TreeGrafter"/>
</dbReference>
<dbReference type="Gene3D" id="3.40.50.200">
    <property type="entry name" value="Peptidase S8/S53 domain"/>
    <property type="match status" value="1"/>
</dbReference>
<evidence type="ECO:0000256" key="2">
    <source>
        <dbReference type="ARBA" id="ARBA00022801"/>
    </source>
</evidence>
<organism evidence="6 8">
    <name type="scientific">Providencia huashanensis</name>
    <dbReference type="NCBI Taxonomy" id="3037798"/>
    <lineage>
        <taxon>Bacteria</taxon>
        <taxon>Pseudomonadati</taxon>
        <taxon>Pseudomonadota</taxon>
        <taxon>Gammaproteobacteria</taxon>
        <taxon>Enterobacterales</taxon>
        <taxon>Morganellaceae</taxon>
        <taxon>Providencia</taxon>
    </lineage>
</organism>
<reference evidence="6" key="1">
    <citation type="submission" date="2023-03" db="EMBL/GenBank/DDBJ databases">
        <title>a new species belonging to Providencia genus.</title>
        <authorList>
            <person name="Yang W."/>
            <person name="Hu F."/>
            <person name="Shen S."/>
            <person name="Ding L."/>
            <person name="Yin D."/>
        </authorList>
    </citation>
    <scope>NUCLEOTIDE SEQUENCE</scope>
    <source>
        <strain evidence="6">CRE-3FA-0001</strain>
    </source>
</reference>
<dbReference type="RefSeq" id="WP_166686924.1">
    <property type="nucleotide sequence ID" value="NZ_JARRYG010000015.1"/>
</dbReference>
<dbReference type="PROSITE" id="PS00138">
    <property type="entry name" value="SUBTILASE_SER"/>
    <property type="match status" value="1"/>
</dbReference>
<evidence type="ECO:0000256" key="1">
    <source>
        <dbReference type="ARBA" id="ARBA00022670"/>
    </source>
</evidence>
<evidence type="ECO:0000313" key="9">
    <source>
        <dbReference type="Proteomes" id="UP001176478"/>
    </source>
</evidence>
<dbReference type="GO" id="GO:0004252">
    <property type="term" value="F:serine-type endopeptidase activity"/>
    <property type="evidence" value="ECO:0007669"/>
    <property type="project" value="UniProtKB-UniRule"/>
</dbReference>
<dbReference type="EMBL" id="JAUQTG010000004">
    <property type="protein sequence ID" value="MDO7856638.1"/>
    <property type="molecule type" value="Genomic_DNA"/>
</dbReference>
<dbReference type="GO" id="GO:0016485">
    <property type="term" value="P:protein processing"/>
    <property type="evidence" value="ECO:0007669"/>
    <property type="project" value="TreeGrafter"/>
</dbReference>
<keyword evidence="2 4" id="KW-0378">Hydrolase</keyword>
<feature type="active site" description="Charge relay system" evidence="4">
    <location>
        <position position="255"/>
    </location>
</feature>
<keyword evidence="9" id="KW-1185">Reference proteome</keyword>
<dbReference type="PRINTS" id="PR00723">
    <property type="entry name" value="SUBTILISIN"/>
</dbReference>
<feature type="domain" description="Peptidase S8/S53" evidence="5">
    <location>
        <begin position="247"/>
        <end position="498"/>
    </location>
</feature>
<sequence>MSIKIYKYIDFNLSGILVNFNNAEETNVEVGLFLNNNKIDSIITKENHHLFNIDKSGDYHAEVTYETLSESKQKLNSKAITFNINNIQTQVKEYNSPVKTKTINQKVAGVNNYKLDIKVLKGKYTLLETKLLIDLIPINIAPVNSTNSQPISQYDYVTYDKETDFESLLQLANLIETFEYVEYCCVTPNTALYTPPQLPFNQNPPENTEQVDNVDDITPNFNHLQTYLDAPKGMNIRNAWNKHVNGSKAVVRHLDFGVYKNHEDLKDSKITVVYSRPETEDCNHGTASTGCIVATNNAFGVTGIAYDCQYYFYDTGDLDILTKHVAPGDIVSLDIQFKINEKLLPATAIRSWWERIKIMVDKGAVVILAAGNGGLDLNLPGVMADYGDSGSMLVGACNHLSGTRAYFSNYNQKTSLINSWGDWSVTTTGYSSLQKLPGNNRNYSKDYSGTSSATPLCSGALALIQDYAKQNEIVLSAWGMREIIKKSTYTEGVDYGIGYRPNVDDLLAEIDKLSQITGAN</sequence>
<gene>
    <name evidence="6" type="ORF">P7V44_14435</name>
    <name evidence="7" type="ORF">Q5E86_09775</name>
</gene>
<feature type="active site" description="Charge relay system" evidence="4">
    <location>
        <position position="284"/>
    </location>
</feature>
<comment type="similarity">
    <text evidence="4">Belongs to the peptidase S8 family.</text>
</comment>
<dbReference type="PROSITE" id="PS51892">
    <property type="entry name" value="SUBTILASE"/>
    <property type="match status" value="1"/>
</dbReference>
<evidence type="ECO:0000256" key="4">
    <source>
        <dbReference type="PROSITE-ProRule" id="PRU01240"/>
    </source>
</evidence>
<dbReference type="PANTHER" id="PTHR42884:SF14">
    <property type="entry name" value="NEUROENDOCRINE CONVERTASE 1"/>
    <property type="match status" value="1"/>
</dbReference>
<name>A0AA42FJ12_9GAMM</name>
<keyword evidence="3 4" id="KW-0720">Serine protease</keyword>
<reference evidence="7" key="2">
    <citation type="submission" date="2023-07" db="EMBL/GenBank/DDBJ databases">
        <authorList>
            <person name="Yang W."/>
            <person name="Chen J."/>
            <person name="Ji P."/>
            <person name="Hu F."/>
        </authorList>
    </citation>
    <scope>NUCLEOTIDE SEQUENCE</scope>
    <source>
        <strain evidence="7">CRE-138-0111</strain>
    </source>
</reference>
<comment type="caution">
    <text evidence="6">The sequence shown here is derived from an EMBL/GenBank/DDBJ whole genome shotgun (WGS) entry which is preliminary data.</text>
</comment>